<comment type="subunit">
    <text evidence="2">Heterodimer of SbcC and SbcD.</text>
</comment>
<dbReference type="KEGG" id="arev:RVR_4189"/>
<comment type="similarity">
    <text evidence="1">Belongs to the SMC family. SbcC subfamily.</text>
</comment>
<reference evidence="6 7" key="4">
    <citation type="journal article" date="2020" name="Sci. Rep.">
        <title>beta-carboline chemical signals induce reveromycin production through a LuxR family regulator in Streptomyces sp. SN-593.</title>
        <authorList>
            <person name="Panthee S."/>
            <person name="Kito N."/>
            <person name="Hayashi T."/>
            <person name="Shimizu T."/>
            <person name="Ishikawa J."/>
            <person name="Hamamoto H."/>
            <person name="Osada H."/>
            <person name="Takahashi S."/>
        </authorList>
    </citation>
    <scope>NUCLEOTIDE SEQUENCE [LARGE SCALE GENOMIC DNA]</scope>
    <source>
        <strain evidence="6 7">SN-593</strain>
    </source>
</reference>
<dbReference type="Proteomes" id="UP000595703">
    <property type="component" value="Chromosome"/>
</dbReference>
<dbReference type="InterPro" id="IPR027417">
    <property type="entry name" value="P-loop_NTPase"/>
</dbReference>
<evidence type="ECO:0000313" key="7">
    <source>
        <dbReference type="Proteomes" id="UP000595703"/>
    </source>
</evidence>
<dbReference type="PANTHER" id="PTHR32114:SF2">
    <property type="entry name" value="ABC TRANSPORTER ABCH.3"/>
    <property type="match status" value="1"/>
</dbReference>
<evidence type="ECO:0000313" key="6">
    <source>
        <dbReference type="EMBL" id="BBA98124.1"/>
    </source>
</evidence>
<sequence>MKLLKLTLKNFRAFYGEQVLDLSVEEGKPAVLIFGNNGAGKTTLLNAFAWALYGTFSDDVEQQHRIIHDKVWADTAFEEDVTASVRLDFEHDGTRFSVVRHVTVIKEKAEQEPVEPALTVTEIGTDGEAQSILNGQDRIEKILPKGLRQFFFFNGERMEKMFSGDVKREGEGKNQEVQEAIKTLLDLESIERALEDLPKVSRKLASEIDSKEDSRLKQLSDHMDQLATRQKEEVAEMLRLSGEISAFQKEVQSIDRALLQNREAEPLQKKRDSLTRRIKAAHDRHMEFKSRKRELLSRHGFLALTGGIDTKVIELADEMRERRQLPAGIQRSFIEDILEAQLCMCGREVRKGTQEYEELDKRKYNAGLEDVQENWMRVSGKMKNLEERRQEILEQLTLNASDIQKADAEISELEAERSDVDRQLEGVNIQDVQRLIERRKNYASKETDARVAHKEAENRVTSIKQEEEATGRQYRNAEGKSEKARKIQKQVELVENVRAALREILEIKTEEVRDQLDKKVKDVFSRIFIKSYVPELNDDFELELHTASGVAIRSTGENQILGLSFVGAVSEVARNISARKKNRGEASIETGNGGVYPVVMDAPFGNLDLTYQEEISKALPALTSQIITLLSQSQARGKVLENLQQAANQMYVLRSFTSNHSAGEETIVINNREVPYVSHGDFEHTVLERVIL</sequence>
<keyword evidence="7" id="KW-1185">Reference proteome</keyword>
<feature type="domain" description="Rad50/SbcC-type AAA" evidence="5">
    <location>
        <begin position="5"/>
        <end position="226"/>
    </location>
</feature>
<evidence type="ECO:0000256" key="4">
    <source>
        <dbReference type="SAM" id="Coils"/>
    </source>
</evidence>
<evidence type="ECO:0000259" key="5">
    <source>
        <dbReference type="Pfam" id="PF13476"/>
    </source>
</evidence>
<reference evidence="6 7" key="1">
    <citation type="journal article" date="2010" name="J. Bacteriol.">
        <title>Biochemical characterization of a novel indole prenyltransferase from Streptomyces sp. SN-593.</title>
        <authorList>
            <person name="Takahashi S."/>
            <person name="Takagi H."/>
            <person name="Toyoda A."/>
            <person name="Uramoto M."/>
            <person name="Nogawa T."/>
            <person name="Ueki M."/>
            <person name="Sakaki Y."/>
            <person name="Osada H."/>
        </authorList>
    </citation>
    <scope>NUCLEOTIDE SEQUENCE [LARGE SCALE GENOMIC DNA]</scope>
    <source>
        <strain evidence="6 7">SN-593</strain>
    </source>
</reference>
<keyword evidence="4" id="KW-0175">Coiled coil</keyword>
<dbReference type="SUPFAM" id="SSF52540">
    <property type="entry name" value="P-loop containing nucleoside triphosphate hydrolases"/>
    <property type="match status" value="2"/>
</dbReference>
<dbReference type="InterPro" id="IPR038729">
    <property type="entry name" value="Rad50/SbcC_AAA"/>
</dbReference>
<proteinExistence type="inferred from homology"/>
<reference evidence="6 7" key="2">
    <citation type="journal article" date="2011" name="J. Antibiot.">
        <title>Furaquinocins I and J: novel polyketide isoprenoid hybrid compounds from Streptomyces reveromyceticus SN-593.</title>
        <authorList>
            <person name="Panthee S."/>
            <person name="Takahashi S."/>
            <person name="Takagi H."/>
            <person name="Nogawa T."/>
            <person name="Oowada E."/>
            <person name="Uramoto M."/>
            <person name="Osada H."/>
        </authorList>
    </citation>
    <scope>NUCLEOTIDE SEQUENCE [LARGE SCALE GENOMIC DNA]</scope>
    <source>
        <strain evidence="6 7">SN-593</strain>
    </source>
</reference>
<name>A0A7U3VNY6_9ACTN</name>
<protein>
    <recommendedName>
        <fullName evidence="3">Nuclease SbcCD subunit C</fullName>
    </recommendedName>
</protein>
<dbReference type="AlphaFoldDB" id="A0A7U3VNY6"/>
<evidence type="ECO:0000256" key="2">
    <source>
        <dbReference type="ARBA" id="ARBA00011322"/>
    </source>
</evidence>
<dbReference type="GO" id="GO:0016887">
    <property type="term" value="F:ATP hydrolysis activity"/>
    <property type="evidence" value="ECO:0007669"/>
    <property type="project" value="InterPro"/>
</dbReference>
<evidence type="ECO:0000256" key="3">
    <source>
        <dbReference type="ARBA" id="ARBA00013368"/>
    </source>
</evidence>
<organism evidence="6 7">
    <name type="scientific">Actinacidiphila reveromycinica</name>
    <dbReference type="NCBI Taxonomy" id="659352"/>
    <lineage>
        <taxon>Bacteria</taxon>
        <taxon>Bacillati</taxon>
        <taxon>Actinomycetota</taxon>
        <taxon>Actinomycetes</taxon>
        <taxon>Kitasatosporales</taxon>
        <taxon>Streptomycetaceae</taxon>
        <taxon>Actinacidiphila</taxon>
    </lineage>
</organism>
<reference evidence="6 7" key="3">
    <citation type="journal article" date="2011" name="Nat. Chem. Biol.">
        <title>Reveromycin A biosynthesis uses RevG and RevJ for stereospecific spiroacetal formation.</title>
        <authorList>
            <person name="Takahashi S."/>
            <person name="Toyoda A."/>
            <person name="Sekiyama Y."/>
            <person name="Takagi H."/>
            <person name="Nogawa T."/>
            <person name="Uramoto M."/>
            <person name="Suzuki R."/>
            <person name="Koshino H."/>
            <person name="Kumano T."/>
            <person name="Panthee S."/>
            <person name="Dairi T."/>
            <person name="Ishikawa J."/>
            <person name="Ikeda H."/>
            <person name="Sakaki Y."/>
            <person name="Osada H."/>
        </authorList>
    </citation>
    <scope>NUCLEOTIDE SEQUENCE [LARGE SCALE GENOMIC DNA]</scope>
    <source>
        <strain evidence="6 7">SN-593</strain>
    </source>
</reference>
<dbReference type="PANTHER" id="PTHR32114">
    <property type="entry name" value="ABC TRANSPORTER ABCH.3"/>
    <property type="match status" value="1"/>
</dbReference>
<evidence type="ECO:0000256" key="1">
    <source>
        <dbReference type="ARBA" id="ARBA00006930"/>
    </source>
</evidence>
<gene>
    <name evidence="6" type="ORF">RVR_4189</name>
</gene>
<accession>A0A7U3VNY6</accession>
<dbReference type="Gene3D" id="3.40.50.300">
    <property type="entry name" value="P-loop containing nucleotide triphosphate hydrolases"/>
    <property type="match status" value="2"/>
</dbReference>
<feature type="coiled-coil region" evidence="4">
    <location>
        <begin position="368"/>
        <end position="430"/>
    </location>
</feature>
<dbReference type="Pfam" id="PF13476">
    <property type="entry name" value="AAA_23"/>
    <property type="match status" value="1"/>
</dbReference>
<dbReference type="GO" id="GO:0006302">
    <property type="term" value="P:double-strand break repair"/>
    <property type="evidence" value="ECO:0007669"/>
    <property type="project" value="InterPro"/>
</dbReference>
<dbReference type="EMBL" id="AP018365">
    <property type="protein sequence ID" value="BBA98124.1"/>
    <property type="molecule type" value="Genomic_DNA"/>
</dbReference>